<reference evidence="4" key="1">
    <citation type="submission" date="2021-02" db="EMBL/GenBank/DDBJ databases">
        <title>Fulvivirga sp. S481 isolated from sea water.</title>
        <authorList>
            <person name="Bae S.S."/>
            <person name="Baek K."/>
        </authorList>
    </citation>
    <scope>NUCLEOTIDE SEQUENCE</scope>
    <source>
        <strain evidence="4">S481</strain>
    </source>
</reference>
<evidence type="ECO:0000256" key="1">
    <source>
        <dbReference type="ARBA" id="ARBA00001946"/>
    </source>
</evidence>
<comment type="cofactor">
    <cofactor evidence="1">
        <name>Mg(2+)</name>
        <dbReference type="ChEBI" id="CHEBI:18420"/>
    </cofactor>
</comment>
<dbReference type="EMBL" id="CP070608">
    <property type="protein sequence ID" value="QSE99080.1"/>
    <property type="molecule type" value="Genomic_DNA"/>
</dbReference>
<gene>
    <name evidence="4" type="ORF">JR347_08330</name>
</gene>
<evidence type="ECO:0000259" key="3">
    <source>
        <dbReference type="PROSITE" id="PS51462"/>
    </source>
</evidence>
<dbReference type="AlphaFoldDB" id="A0A974WMN0"/>
<dbReference type="InterPro" id="IPR015797">
    <property type="entry name" value="NUDIX_hydrolase-like_dom_sf"/>
</dbReference>
<dbReference type="InterPro" id="IPR000086">
    <property type="entry name" value="NUDIX_hydrolase_dom"/>
</dbReference>
<dbReference type="RefSeq" id="WP_205723591.1">
    <property type="nucleotide sequence ID" value="NZ_CP070608.1"/>
</dbReference>
<protein>
    <submittedName>
        <fullName evidence="4">NUDIX hydrolase</fullName>
    </submittedName>
</protein>
<keyword evidence="5" id="KW-1185">Reference proteome</keyword>
<dbReference type="PROSITE" id="PS00893">
    <property type="entry name" value="NUDIX_BOX"/>
    <property type="match status" value="1"/>
</dbReference>
<proteinExistence type="predicted"/>
<evidence type="ECO:0000256" key="2">
    <source>
        <dbReference type="ARBA" id="ARBA00022801"/>
    </source>
</evidence>
<keyword evidence="2 4" id="KW-0378">Hydrolase</keyword>
<name>A0A974WMN0_9BACT</name>
<dbReference type="InterPro" id="IPR020084">
    <property type="entry name" value="NUDIX_hydrolase_CS"/>
</dbReference>
<dbReference type="Gene3D" id="3.90.79.10">
    <property type="entry name" value="Nucleoside Triphosphate Pyrophosphohydrolase"/>
    <property type="match status" value="1"/>
</dbReference>
<dbReference type="SUPFAM" id="SSF55811">
    <property type="entry name" value="Nudix"/>
    <property type="match status" value="1"/>
</dbReference>
<evidence type="ECO:0000313" key="5">
    <source>
        <dbReference type="Proteomes" id="UP000662783"/>
    </source>
</evidence>
<evidence type="ECO:0000313" key="4">
    <source>
        <dbReference type="EMBL" id="QSE99080.1"/>
    </source>
</evidence>
<dbReference type="KEGG" id="fuv:JR347_08330"/>
<dbReference type="CDD" id="cd18880">
    <property type="entry name" value="NUDIX_ADPRase"/>
    <property type="match status" value="1"/>
</dbReference>
<dbReference type="Proteomes" id="UP000662783">
    <property type="component" value="Chromosome"/>
</dbReference>
<dbReference type="PANTHER" id="PTHR43046:SF14">
    <property type="entry name" value="MUTT_NUDIX FAMILY PROTEIN"/>
    <property type="match status" value="1"/>
</dbReference>
<accession>A0A974WMN0</accession>
<dbReference type="Pfam" id="PF00293">
    <property type="entry name" value="NUDIX"/>
    <property type="match status" value="1"/>
</dbReference>
<dbReference type="PROSITE" id="PS51462">
    <property type="entry name" value="NUDIX"/>
    <property type="match status" value="1"/>
</dbReference>
<dbReference type="GO" id="GO:0016787">
    <property type="term" value="F:hydrolase activity"/>
    <property type="evidence" value="ECO:0007669"/>
    <property type="project" value="UniProtKB-KW"/>
</dbReference>
<dbReference type="PANTHER" id="PTHR43046">
    <property type="entry name" value="GDP-MANNOSE MANNOSYL HYDROLASE"/>
    <property type="match status" value="1"/>
</dbReference>
<sequence length="160" mass="18644">MDVVNKTYGDKVRIRVCGICVQNDSILLVNHKGLNSENEFWSPPGGGMIFGENAEKTLNREIKEETGLTCRVKEFLFVNEYYKNPLHAIELFFAIDLNDFEPKIGFDPEHDQNEQIIQDVRFVTFKELSELPISKKHTILHKNLSENKLLNLRGYFKLWQ</sequence>
<organism evidence="4 5">
    <name type="scientific">Fulvivirga lutea</name>
    <dbReference type="NCBI Taxonomy" id="2810512"/>
    <lineage>
        <taxon>Bacteria</taxon>
        <taxon>Pseudomonadati</taxon>
        <taxon>Bacteroidota</taxon>
        <taxon>Cytophagia</taxon>
        <taxon>Cytophagales</taxon>
        <taxon>Fulvivirgaceae</taxon>
        <taxon>Fulvivirga</taxon>
    </lineage>
</organism>
<feature type="domain" description="Nudix hydrolase" evidence="3">
    <location>
        <begin position="12"/>
        <end position="145"/>
    </location>
</feature>